<dbReference type="Proteomes" id="UP001217754">
    <property type="component" value="Chromosome 5"/>
</dbReference>
<dbReference type="InterPro" id="IPR029021">
    <property type="entry name" value="Prot-tyrosine_phosphatase-like"/>
</dbReference>
<dbReference type="GO" id="GO:0005634">
    <property type="term" value="C:nucleus"/>
    <property type="evidence" value="ECO:0007669"/>
    <property type="project" value="TreeGrafter"/>
</dbReference>
<comment type="similarity">
    <text evidence="1">Belongs to the protein-tyrosine phosphatase family. Non-receptor class dual specificity subfamily.</text>
</comment>
<organism evidence="8 9">
    <name type="scientific">Malassezia japonica</name>
    <dbReference type="NCBI Taxonomy" id="223818"/>
    <lineage>
        <taxon>Eukaryota</taxon>
        <taxon>Fungi</taxon>
        <taxon>Dikarya</taxon>
        <taxon>Basidiomycota</taxon>
        <taxon>Ustilaginomycotina</taxon>
        <taxon>Malasseziomycetes</taxon>
        <taxon>Malasseziales</taxon>
        <taxon>Malasseziaceae</taxon>
        <taxon>Malassezia</taxon>
    </lineage>
</organism>
<dbReference type="AlphaFoldDB" id="A0AAF0EZF9"/>
<sequence length="376" mass="42475">MDEVVPHLWIGELPSCLEADYLEQANIQWVVSCLRNPPVPPKDISLAEGDSTREIPDDHRMVVPINDDDDAPAYIYFALANKFIANALQEEWEADPEPYEEVDDHAIDGLTLRDGRPGLWSSRTEGSLLVHCQAGCSRSVTIVAAYLMWSRRLSVAQALALIRRQRPIAAPNEGFMKQLELYQRENYMVNLQSRDVRRFLVSQTNALEGAVSPDMLLSTYPYTAPTDPYSDYRIDVNEVKQERFTKLRCKVCRHELAVEQHVVVHEPGQGEQAFEPHRRDAARKGVGHTPARMQEPEHTHLPPQLARIRAGMMAQTTQRPLLLSPQCSAYFVEPLGWMSESSGLVEGEMGGRLQCPNTRCNAKLGTWTWVGSQCAW</sequence>
<dbReference type="PIRSF" id="PIRSF000941">
    <property type="entry name" value="DUSP12"/>
    <property type="match status" value="1"/>
</dbReference>
<dbReference type="EC" id="3.1.3.48" evidence="2"/>
<dbReference type="PROSITE" id="PS50056">
    <property type="entry name" value="TYR_PHOSPHATASE_2"/>
    <property type="match status" value="1"/>
</dbReference>
<dbReference type="InterPro" id="IPR016278">
    <property type="entry name" value="DUSP12"/>
</dbReference>
<dbReference type="PANTHER" id="PTHR45848:SF4">
    <property type="entry name" value="DUAL SPECIFICITY PROTEIN PHOSPHATASE 12"/>
    <property type="match status" value="1"/>
</dbReference>
<dbReference type="GO" id="GO:0004725">
    <property type="term" value="F:protein tyrosine phosphatase activity"/>
    <property type="evidence" value="ECO:0007669"/>
    <property type="project" value="UniProtKB-EC"/>
</dbReference>
<keyword evidence="3" id="KW-0378">Hydrolase</keyword>
<evidence type="ECO:0000259" key="7">
    <source>
        <dbReference type="PROSITE" id="PS50056"/>
    </source>
</evidence>
<dbReference type="SMART" id="SM00195">
    <property type="entry name" value="DSPc"/>
    <property type="match status" value="1"/>
</dbReference>
<accession>A0AAF0EZF9</accession>
<dbReference type="GeneID" id="85226569"/>
<dbReference type="SUPFAM" id="SSF52799">
    <property type="entry name" value="(Phosphotyrosine protein) phosphatases II"/>
    <property type="match status" value="1"/>
</dbReference>
<dbReference type="InterPro" id="IPR000340">
    <property type="entry name" value="Dual-sp_phosphatase_cat-dom"/>
</dbReference>
<evidence type="ECO:0000256" key="5">
    <source>
        <dbReference type="PIRSR" id="PIRSR000941-50"/>
    </source>
</evidence>
<dbReference type="EMBL" id="CP119962">
    <property type="protein sequence ID" value="WFD39936.1"/>
    <property type="molecule type" value="Genomic_DNA"/>
</dbReference>
<feature type="domain" description="Tyrosine-protein phosphatase" evidence="6">
    <location>
        <begin position="1"/>
        <end position="188"/>
    </location>
</feature>
<name>A0AAF0EZF9_9BASI</name>
<feature type="active site" description="Phosphocysteine intermediate" evidence="5">
    <location>
        <position position="132"/>
    </location>
</feature>
<dbReference type="InterPro" id="IPR000387">
    <property type="entry name" value="Tyr_Pase_dom"/>
</dbReference>
<keyword evidence="4" id="KW-0904">Protein phosphatase</keyword>
<dbReference type="Gene3D" id="3.90.190.10">
    <property type="entry name" value="Protein tyrosine phosphatase superfamily"/>
    <property type="match status" value="1"/>
</dbReference>
<dbReference type="RefSeq" id="XP_060122833.1">
    <property type="nucleotide sequence ID" value="XM_060266850.1"/>
</dbReference>
<dbReference type="InterPro" id="IPR020422">
    <property type="entry name" value="TYR_PHOSPHATASE_DUAL_dom"/>
</dbReference>
<dbReference type="SMART" id="SM00404">
    <property type="entry name" value="PTPc_motif"/>
    <property type="match status" value="1"/>
</dbReference>
<evidence type="ECO:0000256" key="4">
    <source>
        <dbReference type="ARBA" id="ARBA00022912"/>
    </source>
</evidence>
<dbReference type="CDD" id="cd14498">
    <property type="entry name" value="DSP"/>
    <property type="match status" value="1"/>
</dbReference>
<feature type="domain" description="Tyrosine specific protein phosphatases" evidence="7">
    <location>
        <begin position="123"/>
        <end position="167"/>
    </location>
</feature>
<evidence type="ECO:0000256" key="1">
    <source>
        <dbReference type="ARBA" id="ARBA00008601"/>
    </source>
</evidence>
<dbReference type="Pfam" id="PF00782">
    <property type="entry name" value="DSPc"/>
    <property type="match status" value="1"/>
</dbReference>
<proteinExistence type="inferred from homology"/>
<evidence type="ECO:0000313" key="8">
    <source>
        <dbReference type="EMBL" id="WFD39936.1"/>
    </source>
</evidence>
<dbReference type="InterPro" id="IPR003595">
    <property type="entry name" value="Tyr_Pase_cat"/>
</dbReference>
<protein>
    <recommendedName>
        <fullName evidence="2">protein-tyrosine-phosphatase</fullName>
        <ecNumber evidence="2">3.1.3.48</ecNumber>
    </recommendedName>
</protein>
<dbReference type="GO" id="GO:0008138">
    <property type="term" value="F:protein tyrosine/serine/threonine phosphatase activity"/>
    <property type="evidence" value="ECO:0007669"/>
    <property type="project" value="InterPro"/>
</dbReference>
<evidence type="ECO:0000259" key="6">
    <source>
        <dbReference type="PROSITE" id="PS50054"/>
    </source>
</evidence>
<evidence type="ECO:0000313" key="9">
    <source>
        <dbReference type="Proteomes" id="UP001217754"/>
    </source>
</evidence>
<dbReference type="PANTHER" id="PTHR45848">
    <property type="entry name" value="DUAL SPECIFICITY PROTEIN PHOSPHATASE 12 FAMILY MEMBER"/>
    <property type="match status" value="1"/>
</dbReference>
<evidence type="ECO:0000256" key="3">
    <source>
        <dbReference type="ARBA" id="ARBA00022801"/>
    </source>
</evidence>
<reference evidence="8" key="1">
    <citation type="submission" date="2023-03" db="EMBL/GenBank/DDBJ databases">
        <title>Mating type loci evolution in Malassezia.</title>
        <authorList>
            <person name="Coelho M.A."/>
        </authorList>
    </citation>
    <scope>NUCLEOTIDE SEQUENCE</scope>
    <source>
        <strain evidence="8">CBS 9431</strain>
    </source>
</reference>
<gene>
    <name evidence="8" type="ORF">MJAP1_002918</name>
</gene>
<evidence type="ECO:0000256" key="2">
    <source>
        <dbReference type="ARBA" id="ARBA00013064"/>
    </source>
</evidence>
<dbReference type="PROSITE" id="PS50054">
    <property type="entry name" value="TYR_PHOSPHATASE_DUAL"/>
    <property type="match status" value="1"/>
</dbReference>
<keyword evidence="9" id="KW-1185">Reference proteome</keyword>